<dbReference type="Gene3D" id="3.20.20.60">
    <property type="entry name" value="Phosphoenolpyruvate-binding domains"/>
    <property type="match status" value="1"/>
</dbReference>
<dbReference type="SUPFAM" id="SSF51621">
    <property type="entry name" value="Phosphoenolpyruvate/pyruvate domain"/>
    <property type="match status" value="1"/>
</dbReference>
<name>A0A841XYE0_9LIST</name>
<dbReference type="Pfam" id="PF13714">
    <property type="entry name" value="PEP_mutase"/>
    <property type="match status" value="1"/>
</dbReference>
<evidence type="ECO:0000313" key="2">
    <source>
        <dbReference type="Proteomes" id="UP000591929"/>
    </source>
</evidence>
<dbReference type="RefSeq" id="WP_185376759.1">
    <property type="nucleotide sequence ID" value="NZ_JAARPL010000004.1"/>
</dbReference>
<dbReference type="GO" id="GO:0003824">
    <property type="term" value="F:catalytic activity"/>
    <property type="evidence" value="ECO:0007669"/>
    <property type="project" value="InterPro"/>
</dbReference>
<evidence type="ECO:0000313" key="1">
    <source>
        <dbReference type="EMBL" id="MBC1372241.1"/>
    </source>
</evidence>
<dbReference type="InterPro" id="IPR015813">
    <property type="entry name" value="Pyrv/PenolPyrv_kinase-like_dom"/>
</dbReference>
<dbReference type="EMBL" id="JAARPL010000004">
    <property type="protein sequence ID" value="MBC1372241.1"/>
    <property type="molecule type" value="Genomic_DNA"/>
</dbReference>
<gene>
    <name evidence="1" type="ORF">HB847_07630</name>
</gene>
<comment type="caution">
    <text evidence="1">The sequence shown here is derived from an EMBL/GenBank/DDBJ whole genome shotgun (WGS) entry which is preliminary data.</text>
</comment>
<evidence type="ECO:0008006" key="3">
    <source>
        <dbReference type="Google" id="ProtNLM"/>
    </source>
</evidence>
<proteinExistence type="predicted"/>
<dbReference type="AlphaFoldDB" id="A0A841XYE0"/>
<dbReference type="Proteomes" id="UP000591929">
    <property type="component" value="Unassembled WGS sequence"/>
</dbReference>
<accession>A0A841XYE0</accession>
<dbReference type="InterPro" id="IPR040442">
    <property type="entry name" value="Pyrv_kinase-like_dom_sf"/>
</dbReference>
<protein>
    <recommendedName>
        <fullName evidence="3">HpcH/HpaI aldolase/citrate lyase domain-containing protein</fullName>
    </recommendedName>
</protein>
<organism evidence="1 2">
    <name type="scientific">Listeria booriae</name>
    <dbReference type="NCBI Taxonomy" id="1552123"/>
    <lineage>
        <taxon>Bacteria</taxon>
        <taxon>Bacillati</taxon>
        <taxon>Bacillota</taxon>
        <taxon>Bacilli</taxon>
        <taxon>Bacillales</taxon>
        <taxon>Listeriaceae</taxon>
        <taxon>Listeria</taxon>
    </lineage>
</organism>
<sequence>MNTYNGFYDAHFQEEALILYNCWDVASAQAIEKAGADGIFIPGLTDLDLIQAFAEHSSLPVNIMINDDPNRYTNLKIARLSYGPASFLNAQKQLEKIAHPILKGRKNR</sequence>
<reference evidence="1 2" key="1">
    <citation type="submission" date="2020-03" db="EMBL/GenBank/DDBJ databases">
        <title>Soil Listeria distribution.</title>
        <authorList>
            <person name="Liao J."/>
            <person name="Wiedmann M."/>
        </authorList>
    </citation>
    <scope>NUCLEOTIDE SEQUENCE [LARGE SCALE GENOMIC DNA]</scope>
    <source>
        <strain evidence="1 2">FSL L7-1681</strain>
    </source>
</reference>